<organism evidence="4 5">
    <name type="scientific">Gossypium harknessii</name>
    <dbReference type="NCBI Taxonomy" id="34285"/>
    <lineage>
        <taxon>Eukaryota</taxon>
        <taxon>Viridiplantae</taxon>
        <taxon>Streptophyta</taxon>
        <taxon>Embryophyta</taxon>
        <taxon>Tracheophyta</taxon>
        <taxon>Spermatophyta</taxon>
        <taxon>Magnoliopsida</taxon>
        <taxon>eudicotyledons</taxon>
        <taxon>Gunneridae</taxon>
        <taxon>Pentapetalae</taxon>
        <taxon>rosids</taxon>
        <taxon>malvids</taxon>
        <taxon>Malvales</taxon>
        <taxon>Malvaceae</taxon>
        <taxon>Malvoideae</taxon>
        <taxon>Gossypium</taxon>
    </lineage>
</organism>
<sequence length="108" mass="12109">MAYNNYLDFNLQKRDVQGCFMKKELNRTREGEEELSTGAGSVNGDGHGKAKMLTPTCVSIYGQQEGDTCFSITQAFNLTFDFFLQINPNLNCDTIFVGQWLCVDGFLS</sequence>
<dbReference type="AlphaFoldDB" id="A0A7J9HSH4"/>
<dbReference type="SUPFAM" id="SSF54106">
    <property type="entry name" value="LysM domain"/>
    <property type="match status" value="1"/>
</dbReference>
<dbReference type="EMBL" id="JABFAD010000011">
    <property type="protein sequence ID" value="MBA0812820.1"/>
    <property type="molecule type" value="Genomic_DNA"/>
</dbReference>
<dbReference type="Gene3D" id="3.10.350.10">
    <property type="entry name" value="LysM domain"/>
    <property type="match status" value="1"/>
</dbReference>
<dbReference type="Pfam" id="PF01476">
    <property type="entry name" value="LysM"/>
    <property type="match status" value="1"/>
</dbReference>
<proteinExistence type="predicted"/>
<reference evidence="4 5" key="1">
    <citation type="journal article" date="2019" name="Genome Biol. Evol.">
        <title>Insights into the evolution of the New World diploid cottons (Gossypium, subgenus Houzingenia) based on genome sequencing.</title>
        <authorList>
            <person name="Grover C.E."/>
            <person name="Arick M.A. 2nd"/>
            <person name="Thrash A."/>
            <person name="Conover J.L."/>
            <person name="Sanders W.S."/>
            <person name="Peterson D.G."/>
            <person name="Frelichowski J.E."/>
            <person name="Scheffler J.A."/>
            <person name="Scheffler B.E."/>
            <person name="Wendel J.F."/>
        </authorList>
    </citation>
    <scope>NUCLEOTIDE SEQUENCE [LARGE SCALE GENOMIC DNA]</scope>
    <source>
        <strain evidence="4">0</strain>
        <tissue evidence="4">Leaf</tissue>
    </source>
</reference>
<accession>A0A7J9HSH4</accession>
<dbReference type="PROSITE" id="PS51782">
    <property type="entry name" value="LYSM"/>
    <property type="match status" value="1"/>
</dbReference>
<dbReference type="InterPro" id="IPR018392">
    <property type="entry name" value="LysM"/>
</dbReference>
<comment type="caution">
    <text evidence="4">The sequence shown here is derived from an EMBL/GenBank/DDBJ whole genome shotgun (WGS) entry which is preliminary data.</text>
</comment>
<protein>
    <recommendedName>
        <fullName evidence="3">LysM domain-containing protein</fullName>
    </recommendedName>
</protein>
<gene>
    <name evidence="4" type="ORF">Gohar_026756</name>
</gene>
<evidence type="ECO:0000256" key="2">
    <source>
        <dbReference type="ARBA" id="ARBA00023026"/>
    </source>
</evidence>
<dbReference type="Proteomes" id="UP000593560">
    <property type="component" value="Unassembled WGS sequence"/>
</dbReference>
<feature type="domain" description="LysM" evidence="3">
    <location>
        <begin position="59"/>
        <end position="103"/>
    </location>
</feature>
<dbReference type="PANTHER" id="PTHR34997">
    <property type="entry name" value="AM15"/>
    <property type="match status" value="1"/>
</dbReference>
<evidence type="ECO:0000313" key="5">
    <source>
        <dbReference type="Proteomes" id="UP000593560"/>
    </source>
</evidence>
<name>A0A7J9HSH4_9ROSI</name>
<evidence type="ECO:0000313" key="4">
    <source>
        <dbReference type="EMBL" id="MBA0812820.1"/>
    </source>
</evidence>
<dbReference type="GO" id="GO:0008061">
    <property type="term" value="F:chitin binding"/>
    <property type="evidence" value="ECO:0007669"/>
    <property type="project" value="UniProtKB-KW"/>
</dbReference>
<dbReference type="InterPro" id="IPR036779">
    <property type="entry name" value="LysM_dom_sf"/>
</dbReference>
<dbReference type="PANTHER" id="PTHR34997:SF1">
    <property type="entry name" value="PEPTIDOGLYCAN-BINDING LYSIN DOMAIN"/>
    <property type="match status" value="1"/>
</dbReference>
<keyword evidence="2" id="KW-0843">Virulence</keyword>
<dbReference type="OrthoDB" id="1921017at2759"/>
<dbReference type="CDD" id="cd00118">
    <property type="entry name" value="LysM"/>
    <property type="match status" value="1"/>
</dbReference>
<dbReference type="SMART" id="SM00257">
    <property type="entry name" value="LysM"/>
    <property type="match status" value="1"/>
</dbReference>
<keyword evidence="1" id="KW-0147">Chitin-binding</keyword>
<evidence type="ECO:0000256" key="1">
    <source>
        <dbReference type="ARBA" id="ARBA00022669"/>
    </source>
</evidence>
<dbReference type="InterPro" id="IPR052210">
    <property type="entry name" value="LysM1-like"/>
</dbReference>
<keyword evidence="5" id="KW-1185">Reference proteome</keyword>
<evidence type="ECO:0000259" key="3">
    <source>
        <dbReference type="PROSITE" id="PS51782"/>
    </source>
</evidence>